<sequence>WNSGIAIGDNKPCYALGNLELSVLYYPVHHCDTIGVLLDELARAPKRDRWDNNA</sequence>
<name>X1J110_9ZZZZ</name>
<gene>
    <name evidence="1" type="ORF">S03H2_49852</name>
</gene>
<dbReference type="AlphaFoldDB" id="X1J110"/>
<evidence type="ECO:0000313" key="1">
    <source>
        <dbReference type="EMBL" id="GAH75200.1"/>
    </source>
</evidence>
<dbReference type="EMBL" id="BARU01031524">
    <property type="protein sequence ID" value="GAH75200.1"/>
    <property type="molecule type" value="Genomic_DNA"/>
</dbReference>
<feature type="non-terminal residue" evidence="1">
    <location>
        <position position="1"/>
    </location>
</feature>
<accession>X1J110</accession>
<reference evidence="1" key="1">
    <citation type="journal article" date="2014" name="Front. Microbiol.">
        <title>High frequency of phylogenetically diverse reductive dehalogenase-homologous genes in deep subseafloor sedimentary metagenomes.</title>
        <authorList>
            <person name="Kawai M."/>
            <person name="Futagami T."/>
            <person name="Toyoda A."/>
            <person name="Takaki Y."/>
            <person name="Nishi S."/>
            <person name="Hori S."/>
            <person name="Arai W."/>
            <person name="Tsubouchi T."/>
            <person name="Morono Y."/>
            <person name="Uchiyama I."/>
            <person name="Ito T."/>
            <person name="Fujiyama A."/>
            <person name="Inagaki F."/>
            <person name="Takami H."/>
        </authorList>
    </citation>
    <scope>NUCLEOTIDE SEQUENCE</scope>
    <source>
        <strain evidence="1">Expedition CK06-06</strain>
    </source>
</reference>
<comment type="caution">
    <text evidence="1">The sequence shown here is derived from an EMBL/GenBank/DDBJ whole genome shotgun (WGS) entry which is preliminary data.</text>
</comment>
<proteinExistence type="predicted"/>
<protein>
    <submittedName>
        <fullName evidence="1">Uncharacterized protein</fullName>
    </submittedName>
</protein>
<organism evidence="1">
    <name type="scientific">marine sediment metagenome</name>
    <dbReference type="NCBI Taxonomy" id="412755"/>
    <lineage>
        <taxon>unclassified sequences</taxon>
        <taxon>metagenomes</taxon>
        <taxon>ecological metagenomes</taxon>
    </lineage>
</organism>